<gene>
    <name evidence="7" type="ORF">IJ22_13600</name>
</gene>
<sequence length="99" mass="11231">MTWRTPLGRLRLAALYEGISYLVLLLIAMPLKYFADFPMAVRIVGALHGLLFILFLIAVAQVMFVHRWSIMRGIGALIASLVPFGTFVLDVQLKRDQRQ</sequence>
<dbReference type="PANTHER" id="PTHR40077:SF1">
    <property type="entry name" value="MEMBRANE PROTEIN"/>
    <property type="match status" value="1"/>
</dbReference>
<keyword evidence="5" id="KW-0472">Membrane</keyword>
<evidence type="ECO:0000256" key="4">
    <source>
        <dbReference type="ARBA" id="ARBA00022989"/>
    </source>
</evidence>
<reference evidence="7 8" key="2">
    <citation type="journal article" date="2016" name="Genome Announc.">
        <title>Complete Genome Sequences of Two Interactive Moderate Thermophiles, Paenibacillus napthalenovorans 32O-Y and Paenibacillus sp. 32O-W.</title>
        <authorList>
            <person name="Butler R.R.III."/>
            <person name="Wang J."/>
            <person name="Stark B.C."/>
            <person name="Pombert J.F."/>
        </authorList>
    </citation>
    <scope>NUCLEOTIDE SEQUENCE [LARGE SCALE GENOMIC DNA]</scope>
    <source>
        <strain evidence="7 8">32O-Y</strain>
    </source>
</reference>
<dbReference type="Proteomes" id="UP000061660">
    <property type="component" value="Chromosome"/>
</dbReference>
<keyword evidence="8" id="KW-1185">Reference proteome</keyword>
<dbReference type="RefSeq" id="WP_054818129.1">
    <property type="nucleotide sequence ID" value="NZ_CP013652.1"/>
</dbReference>
<dbReference type="KEGG" id="pnp:IJ22_13600"/>
<dbReference type="OrthoDB" id="1121311at2"/>
<dbReference type="GO" id="GO:0005886">
    <property type="term" value="C:plasma membrane"/>
    <property type="evidence" value="ECO:0007669"/>
    <property type="project" value="UniProtKB-SubCell"/>
</dbReference>
<feature type="domain" description="DUF3817" evidence="6">
    <location>
        <begin position="8"/>
        <end position="95"/>
    </location>
</feature>
<dbReference type="InterPro" id="IPR023845">
    <property type="entry name" value="DUF3817_TM"/>
</dbReference>
<evidence type="ECO:0000256" key="3">
    <source>
        <dbReference type="ARBA" id="ARBA00022692"/>
    </source>
</evidence>
<evidence type="ECO:0000256" key="5">
    <source>
        <dbReference type="ARBA" id="ARBA00023136"/>
    </source>
</evidence>
<dbReference type="Pfam" id="PF12823">
    <property type="entry name" value="DUF3817"/>
    <property type="match status" value="1"/>
</dbReference>
<name>A0A0U2U6A4_9BACL</name>
<keyword evidence="2" id="KW-1003">Cell membrane</keyword>
<accession>A0A0U2U6A4</accession>
<evidence type="ECO:0000256" key="1">
    <source>
        <dbReference type="ARBA" id="ARBA00004651"/>
    </source>
</evidence>
<evidence type="ECO:0000313" key="7">
    <source>
        <dbReference type="EMBL" id="ALS21736.1"/>
    </source>
</evidence>
<dbReference type="PANTHER" id="PTHR40077">
    <property type="entry name" value="MEMBRANE PROTEIN-RELATED"/>
    <property type="match status" value="1"/>
</dbReference>
<reference evidence="8" key="1">
    <citation type="submission" date="2015-12" db="EMBL/GenBank/DDBJ databases">
        <title>Complete genome sequences of two moderately thermophilic Paenibacillus species.</title>
        <authorList>
            <person name="Butler R.III."/>
            <person name="Wang J."/>
            <person name="Stark B.C."/>
            <person name="Pombert J.-F."/>
        </authorList>
    </citation>
    <scope>NUCLEOTIDE SEQUENCE [LARGE SCALE GENOMIC DNA]</scope>
    <source>
        <strain evidence="8">32O-Y</strain>
    </source>
</reference>
<keyword evidence="4" id="KW-1133">Transmembrane helix</keyword>
<keyword evidence="3" id="KW-0812">Transmembrane</keyword>
<comment type="subcellular location">
    <subcellularLocation>
        <location evidence="1">Cell membrane</location>
        <topology evidence="1">Multi-pass membrane protein</topology>
    </subcellularLocation>
</comment>
<dbReference type="EMBL" id="CP013652">
    <property type="protein sequence ID" value="ALS21736.1"/>
    <property type="molecule type" value="Genomic_DNA"/>
</dbReference>
<organism evidence="7 8">
    <name type="scientific">Paenibacillus naphthalenovorans</name>
    <dbReference type="NCBI Taxonomy" id="162209"/>
    <lineage>
        <taxon>Bacteria</taxon>
        <taxon>Bacillati</taxon>
        <taxon>Bacillota</taxon>
        <taxon>Bacilli</taxon>
        <taxon>Bacillales</taxon>
        <taxon>Paenibacillaceae</taxon>
        <taxon>Paenibacillus</taxon>
    </lineage>
</organism>
<dbReference type="PATRIC" id="fig|162209.4.peg.1439"/>
<dbReference type="STRING" id="162209.IJ22_13600"/>
<protein>
    <submittedName>
        <fullName evidence="7">Integral membrane protein</fullName>
    </submittedName>
</protein>
<evidence type="ECO:0000259" key="6">
    <source>
        <dbReference type="Pfam" id="PF12823"/>
    </source>
</evidence>
<dbReference type="NCBIfam" id="TIGR03954">
    <property type="entry name" value="integ_memb_HG"/>
    <property type="match status" value="1"/>
</dbReference>
<evidence type="ECO:0000256" key="2">
    <source>
        <dbReference type="ARBA" id="ARBA00022475"/>
    </source>
</evidence>
<dbReference type="AlphaFoldDB" id="A0A0U2U6A4"/>
<proteinExistence type="predicted"/>
<evidence type="ECO:0000313" key="8">
    <source>
        <dbReference type="Proteomes" id="UP000061660"/>
    </source>
</evidence>